<dbReference type="InterPro" id="IPR003400">
    <property type="entry name" value="ExbD"/>
</dbReference>
<keyword evidence="6 8" id="KW-0472">Membrane</keyword>
<organism evidence="9 10">
    <name type="scientific">Brevifollis gellanilyticus</name>
    <dbReference type="NCBI Taxonomy" id="748831"/>
    <lineage>
        <taxon>Bacteria</taxon>
        <taxon>Pseudomonadati</taxon>
        <taxon>Verrucomicrobiota</taxon>
        <taxon>Verrucomicrobiia</taxon>
        <taxon>Verrucomicrobiales</taxon>
        <taxon>Verrucomicrobiaceae</taxon>
    </lineage>
</organism>
<dbReference type="Proteomes" id="UP000321577">
    <property type="component" value="Unassembled WGS sequence"/>
</dbReference>
<keyword evidence="3" id="KW-1003">Cell membrane</keyword>
<evidence type="ECO:0000256" key="2">
    <source>
        <dbReference type="ARBA" id="ARBA00005811"/>
    </source>
</evidence>
<evidence type="ECO:0008006" key="11">
    <source>
        <dbReference type="Google" id="ProtNLM"/>
    </source>
</evidence>
<dbReference type="AlphaFoldDB" id="A0A512MFE4"/>
<evidence type="ECO:0000256" key="4">
    <source>
        <dbReference type="ARBA" id="ARBA00022692"/>
    </source>
</evidence>
<evidence type="ECO:0000256" key="8">
    <source>
        <dbReference type="SAM" id="Phobius"/>
    </source>
</evidence>
<dbReference type="GO" id="GO:0005886">
    <property type="term" value="C:plasma membrane"/>
    <property type="evidence" value="ECO:0007669"/>
    <property type="project" value="UniProtKB-SubCell"/>
</dbReference>
<gene>
    <name evidence="9" type="ORF">BGE01nite_47510</name>
</gene>
<protein>
    <recommendedName>
        <fullName evidence="11">Biopolymer transporter ExbD</fullName>
    </recommendedName>
</protein>
<dbReference type="EMBL" id="BKAG01000050">
    <property type="protein sequence ID" value="GEP45460.1"/>
    <property type="molecule type" value="Genomic_DNA"/>
</dbReference>
<evidence type="ECO:0000256" key="5">
    <source>
        <dbReference type="ARBA" id="ARBA00022989"/>
    </source>
</evidence>
<keyword evidence="10" id="KW-1185">Reference proteome</keyword>
<evidence type="ECO:0000256" key="1">
    <source>
        <dbReference type="ARBA" id="ARBA00004162"/>
    </source>
</evidence>
<comment type="caution">
    <text evidence="9">The sequence shown here is derived from an EMBL/GenBank/DDBJ whole genome shotgun (WGS) entry which is preliminary data.</text>
</comment>
<sequence>MKRYSSHQLPLINAEIQITPLLDLMLLLLLTVVVLVPALRSESKVFQETPAGQPKKTIELVVSPDLKLTLAGESITDRELIAALKMRMAVAPETGVVVRIPANLQASALLEIMDALRAAAVKHTAVLNDRPQKSP</sequence>
<comment type="subcellular location">
    <subcellularLocation>
        <location evidence="1">Cell membrane</location>
        <topology evidence="1">Single-pass membrane protein</topology>
    </subcellularLocation>
    <subcellularLocation>
        <location evidence="7">Cell membrane</location>
        <topology evidence="7">Single-pass type II membrane protein</topology>
    </subcellularLocation>
</comment>
<dbReference type="Pfam" id="PF02472">
    <property type="entry name" value="ExbD"/>
    <property type="match status" value="1"/>
</dbReference>
<dbReference type="RefSeq" id="WP_146854383.1">
    <property type="nucleotide sequence ID" value="NZ_BKAG01000050.1"/>
</dbReference>
<keyword evidence="4 7" id="KW-0812">Transmembrane</keyword>
<evidence type="ECO:0000256" key="3">
    <source>
        <dbReference type="ARBA" id="ARBA00022475"/>
    </source>
</evidence>
<proteinExistence type="inferred from homology"/>
<keyword evidence="7" id="KW-0653">Protein transport</keyword>
<evidence type="ECO:0000313" key="9">
    <source>
        <dbReference type="EMBL" id="GEP45460.1"/>
    </source>
</evidence>
<reference evidence="9 10" key="1">
    <citation type="submission" date="2019-07" db="EMBL/GenBank/DDBJ databases">
        <title>Whole genome shotgun sequence of Brevifollis gellanilyticus NBRC 108608.</title>
        <authorList>
            <person name="Hosoyama A."/>
            <person name="Uohara A."/>
            <person name="Ohji S."/>
            <person name="Ichikawa N."/>
        </authorList>
    </citation>
    <scope>NUCLEOTIDE SEQUENCE [LARGE SCALE GENOMIC DNA]</scope>
    <source>
        <strain evidence="9 10">NBRC 108608</strain>
    </source>
</reference>
<accession>A0A512MFE4</accession>
<evidence type="ECO:0000256" key="6">
    <source>
        <dbReference type="ARBA" id="ARBA00023136"/>
    </source>
</evidence>
<dbReference type="Gene3D" id="3.30.420.270">
    <property type="match status" value="1"/>
</dbReference>
<name>A0A512MFE4_9BACT</name>
<keyword evidence="5 8" id="KW-1133">Transmembrane helix</keyword>
<dbReference type="GO" id="GO:0015031">
    <property type="term" value="P:protein transport"/>
    <property type="evidence" value="ECO:0007669"/>
    <property type="project" value="UniProtKB-KW"/>
</dbReference>
<comment type="similarity">
    <text evidence="2 7">Belongs to the ExbD/TolR family.</text>
</comment>
<keyword evidence="7" id="KW-0813">Transport</keyword>
<evidence type="ECO:0000256" key="7">
    <source>
        <dbReference type="RuleBase" id="RU003879"/>
    </source>
</evidence>
<evidence type="ECO:0000313" key="10">
    <source>
        <dbReference type="Proteomes" id="UP000321577"/>
    </source>
</evidence>
<feature type="transmembrane region" description="Helical" evidence="8">
    <location>
        <begin position="21"/>
        <end position="39"/>
    </location>
</feature>
<dbReference type="GO" id="GO:0022857">
    <property type="term" value="F:transmembrane transporter activity"/>
    <property type="evidence" value="ECO:0007669"/>
    <property type="project" value="InterPro"/>
</dbReference>